<gene>
    <name evidence="1" type="ORF">Bccel_5879</name>
</gene>
<protein>
    <submittedName>
        <fullName evidence="1">Uncharacterized protein</fullName>
    </submittedName>
</protein>
<dbReference type="RefSeq" id="WP_036945739.1">
    <property type="nucleotide sequence ID" value="NZ_JQKC01000073.1"/>
</dbReference>
<proteinExistence type="predicted"/>
<accession>A0A0L6JXV8</accession>
<name>A0A0L6JXV8_9FIRM</name>
<sequence>MSNSEDAKKYNEDLDKLLKETKIFTRELFEKFYDAYSYDTPTTHNWLINKLKIIKERLEQGDTLPVENSKITLNKDNFLDWVELEFPGCTDM</sequence>
<dbReference type="STRING" id="398512.Bccel_5879"/>
<reference evidence="2" key="1">
    <citation type="submission" date="2015-07" db="EMBL/GenBank/DDBJ databases">
        <title>Near-Complete Genome Sequence of the Cellulolytic Bacterium Bacteroides (Pseudobacteroides) cellulosolvens ATCC 35603.</title>
        <authorList>
            <person name="Dassa B."/>
            <person name="Utturkar S.M."/>
            <person name="Klingeman D.M."/>
            <person name="Hurt R.A."/>
            <person name="Keller M."/>
            <person name="Xu J."/>
            <person name="Reddy Y.H.K."/>
            <person name="Borovok I."/>
            <person name="Grinberg I.R."/>
            <person name="Lamed R."/>
            <person name="Zhivin O."/>
            <person name="Bayer E.A."/>
            <person name="Brown S.D."/>
        </authorList>
    </citation>
    <scope>NUCLEOTIDE SEQUENCE [LARGE SCALE GENOMIC DNA]</scope>
    <source>
        <strain evidence="2">DSM 2933</strain>
    </source>
</reference>
<dbReference type="AlphaFoldDB" id="A0A0L6JXV8"/>
<dbReference type="eggNOG" id="ENOG50343P6">
    <property type="taxonomic scope" value="Bacteria"/>
</dbReference>
<dbReference type="OrthoDB" id="2086919at2"/>
<dbReference type="Proteomes" id="UP000036923">
    <property type="component" value="Unassembled WGS sequence"/>
</dbReference>
<keyword evidence="2" id="KW-1185">Reference proteome</keyword>
<evidence type="ECO:0000313" key="2">
    <source>
        <dbReference type="Proteomes" id="UP000036923"/>
    </source>
</evidence>
<dbReference type="EMBL" id="LGTC01000001">
    <property type="protein sequence ID" value="KNY30599.1"/>
    <property type="molecule type" value="Genomic_DNA"/>
</dbReference>
<evidence type="ECO:0000313" key="1">
    <source>
        <dbReference type="EMBL" id="KNY30599.1"/>
    </source>
</evidence>
<comment type="caution">
    <text evidence="1">The sequence shown here is derived from an EMBL/GenBank/DDBJ whole genome shotgun (WGS) entry which is preliminary data.</text>
</comment>
<organism evidence="1 2">
    <name type="scientific">Pseudobacteroides cellulosolvens ATCC 35603 = DSM 2933</name>
    <dbReference type="NCBI Taxonomy" id="398512"/>
    <lineage>
        <taxon>Bacteria</taxon>
        <taxon>Bacillati</taxon>
        <taxon>Bacillota</taxon>
        <taxon>Clostridia</taxon>
        <taxon>Eubacteriales</taxon>
        <taxon>Oscillospiraceae</taxon>
        <taxon>Pseudobacteroides</taxon>
    </lineage>
</organism>